<dbReference type="AlphaFoldDB" id="A0A8S1YKH8"/>
<dbReference type="GO" id="GO:0005776">
    <property type="term" value="C:autophagosome"/>
    <property type="evidence" value="ECO:0007669"/>
    <property type="project" value="TreeGrafter"/>
</dbReference>
<evidence type="ECO:0000313" key="7">
    <source>
        <dbReference type="Proteomes" id="UP000683925"/>
    </source>
</evidence>
<dbReference type="PANTHER" id="PTHR24348">
    <property type="entry name" value="SERINE/THREONINE-PROTEIN KINASE UNC-51-RELATED"/>
    <property type="match status" value="1"/>
</dbReference>
<dbReference type="GO" id="GO:0010506">
    <property type="term" value="P:regulation of autophagy"/>
    <property type="evidence" value="ECO:0007669"/>
    <property type="project" value="InterPro"/>
</dbReference>
<sequence length="483" mass="56647">MVELLTIDEYQILLGEKINEKLYDCKSTKNSQIALCAKLILMQEQPLQPYYEMQIQIHEILYQNRINQNLVNVHLVRILKERNLIVIIMEKCDTTLQQIWDKKKKFNDSEIDEFFTQFLNGYRVLHQKNIIHRNIKPDSIEVKYINGKAIFKIANFGIAKLIQKDDDSCLEKIGTPAYAAPEISPIQQDLELSFCFNSIKTNEDQKSKIDVYSIALILYQMVHGNLPFEPSVIEIAKFLNHIKEQKLQLQGNSKYIQLIEEMLVYSPDQRIPFSKVFQKFEHELNNIGSQILGINRFHGISPFFSFGQISQNIISHRFPTVVNNNNNINYHNFSTINNCNNNIPQPQNKGQQNFQRVQTIQQNCFQFPNSLRQPLFLEMHNPKKELLASLKVLLHDYDGIVSDQTTQQLQAYIDSGDKIFQKENLQQLLIIFNFRLEKVDHYTKILNFYYSLFSILNNPDIQNQHKISEQQQKDFIKKVANQQ</sequence>
<dbReference type="OMA" id="VYSPDQR"/>
<dbReference type="GO" id="GO:0000407">
    <property type="term" value="C:phagophore assembly site"/>
    <property type="evidence" value="ECO:0007669"/>
    <property type="project" value="TreeGrafter"/>
</dbReference>
<dbReference type="GO" id="GO:0005524">
    <property type="term" value="F:ATP binding"/>
    <property type="evidence" value="ECO:0007669"/>
    <property type="project" value="UniProtKB-KW"/>
</dbReference>
<dbReference type="GO" id="GO:0005829">
    <property type="term" value="C:cytosol"/>
    <property type="evidence" value="ECO:0007669"/>
    <property type="project" value="TreeGrafter"/>
</dbReference>
<name>A0A8S1YKH8_PAROT</name>
<dbReference type="GO" id="GO:0016020">
    <property type="term" value="C:membrane"/>
    <property type="evidence" value="ECO:0007669"/>
    <property type="project" value="TreeGrafter"/>
</dbReference>
<evidence type="ECO:0000256" key="4">
    <source>
        <dbReference type="ARBA" id="ARBA00022840"/>
    </source>
</evidence>
<reference evidence="6" key="1">
    <citation type="submission" date="2021-01" db="EMBL/GenBank/DDBJ databases">
        <authorList>
            <consortium name="Genoscope - CEA"/>
            <person name="William W."/>
        </authorList>
    </citation>
    <scope>NUCLEOTIDE SEQUENCE</scope>
</reference>
<organism evidence="6 7">
    <name type="scientific">Paramecium octaurelia</name>
    <dbReference type="NCBI Taxonomy" id="43137"/>
    <lineage>
        <taxon>Eukaryota</taxon>
        <taxon>Sar</taxon>
        <taxon>Alveolata</taxon>
        <taxon>Ciliophora</taxon>
        <taxon>Intramacronucleata</taxon>
        <taxon>Oligohymenophorea</taxon>
        <taxon>Peniculida</taxon>
        <taxon>Parameciidae</taxon>
        <taxon>Paramecium</taxon>
    </lineage>
</organism>
<dbReference type="InterPro" id="IPR045269">
    <property type="entry name" value="Atg1-like"/>
</dbReference>
<evidence type="ECO:0000256" key="1">
    <source>
        <dbReference type="ARBA" id="ARBA00022679"/>
    </source>
</evidence>
<accession>A0A8S1YKH8</accession>
<dbReference type="EMBL" id="CAJJDP010000161">
    <property type="protein sequence ID" value="CAD8212917.1"/>
    <property type="molecule type" value="Genomic_DNA"/>
</dbReference>
<dbReference type="Proteomes" id="UP000683925">
    <property type="component" value="Unassembled WGS sequence"/>
</dbReference>
<dbReference type="PROSITE" id="PS50011">
    <property type="entry name" value="PROTEIN_KINASE_DOM"/>
    <property type="match status" value="1"/>
</dbReference>
<keyword evidence="7" id="KW-1185">Reference proteome</keyword>
<evidence type="ECO:0000256" key="3">
    <source>
        <dbReference type="ARBA" id="ARBA00022777"/>
    </source>
</evidence>
<evidence type="ECO:0000256" key="2">
    <source>
        <dbReference type="ARBA" id="ARBA00022741"/>
    </source>
</evidence>
<keyword evidence="3" id="KW-0418">Kinase</keyword>
<evidence type="ECO:0000313" key="6">
    <source>
        <dbReference type="EMBL" id="CAD8212917.1"/>
    </source>
</evidence>
<dbReference type="OrthoDB" id="5337378at2759"/>
<dbReference type="PANTHER" id="PTHR24348:SF22">
    <property type="entry name" value="NON-SPECIFIC SERINE_THREONINE PROTEIN KINASE"/>
    <property type="match status" value="1"/>
</dbReference>
<feature type="domain" description="Protein kinase" evidence="5">
    <location>
        <begin position="8"/>
        <end position="285"/>
    </location>
</feature>
<dbReference type="GO" id="GO:0000045">
    <property type="term" value="P:autophagosome assembly"/>
    <property type="evidence" value="ECO:0007669"/>
    <property type="project" value="TreeGrafter"/>
</dbReference>
<evidence type="ECO:0000259" key="5">
    <source>
        <dbReference type="PROSITE" id="PS50011"/>
    </source>
</evidence>
<dbReference type="Pfam" id="PF00069">
    <property type="entry name" value="Pkinase"/>
    <property type="match status" value="1"/>
</dbReference>
<keyword evidence="2" id="KW-0547">Nucleotide-binding</keyword>
<dbReference type="SMART" id="SM00220">
    <property type="entry name" value="S_TKc"/>
    <property type="match status" value="1"/>
</dbReference>
<protein>
    <recommendedName>
        <fullName evidence="5">Protein kinase domain-containing protein</fullName>
    </recommendedName>
</protein>
<dbReference type="InterPro" id="IPR000719">
    <property type="entry name" value="Prot_kinase_dom"/>
</dbReference>
<comment type="caution">
    <text evidence="6">The sequence shown here is derived from an EMBL/GenBank/DDBJ whole genome shotgun (WGS) entry which is preliminary data.</text>
</comment>
<keyword evidence="4" id="KW-0067">ATP-binding</keyword>
<gene>
    <name evidence="6" type="ORF">POCTA_138.1.T1590124</name>
</gene>
<keyword evidence="1" id="KW-0808">Transferase</keyword>
<proteinExistence type="predicted"/>
<dbReference type="GO" id="GO:0004674">
    <property type="term" value="F:protein serine/threonine kinase activity"/>
    <property type="evidence" value="ECO:0007669"/>
    <property type="project" value="InterPro"/>
</dbReference>